<dbReference type="PANTHER" id="PTHR35249:SF2">
    <property type="entry name" value="DYNEIN REGULATORY COMPLEX SUBUNIT 7"/>
    <property type="match status" value="1"/>
</dbReference>
<protein>
    <recommendedName>
        <fullName evidence="1">Dynein regulatory complex subunit 7 C-terminal domain-containing protein</fullName>
    </recommendedName>
</protein>
<dbReference type="OrthoDB" id="6255442at2759"/>
<evidence type="ECO:0000313" key="2">
    <source>
        <dbReference type="EMBL" id="VEL24194.1"/>
    </source>
</evidence>
<dbReference type="Proteomes" id="UP000784294">
    <property type="component" value="Unassembled WGS sequence"/>
</dbReference>
<organism evidence="2 3">
    <name type="scientific">Protopolystoma xenopodis</name>
    <dbReference type="NCBI Taxonomy" id="117903"/>
    <lineage>
        <taxon>Eukaryota</taxon>
        <taxon>Metazoa</taxon>
        <taxon>Spiralia</taxon>
        <taxon>Lophotrochozoa</taxon>
        <taxon>Platyhelminthes</taxon>
        <taxon>Monogenea</taxon>
        <taxon>Polyopisthocotylea</taxon>
        <taxon>Polystomatidea</taxon>
        <taxon>Polystomatidae</taxon>
        <taxon>Protopolystoma</taxon>
    </lineage>
</organism>
<gene>
    <name evidence="2" type="ORF">PXEA_LOCUS17634</name>
</gene>
<dbReference type="AlphaFoldDB" id="A0A448WZQ1"/>
<proteinExistence type="predicted"/>
<evidence type="ECO:0000313" key="3">
    <source>
        <dbReference type="Proteomes" id="UP000784294"/>
    </source>
</evidence>
<dbReference type="PANTHER" id="PTHR35249">
    <property type="entry name" value="DYNEIN REGULATORY COMPLEX SUBUNIT 7"/>
    <property type="match status" value="1"/>
</dbReference>
<feature type="domain" description="Dynein regulatory complex subunit 7 C-terminal" evidence="1">
    <location>
        <begin position="2"/>
        <end position="60"/>
    </location>
</feature>
<dbReference type="GO" id="GO:0031514">
    <property type="term" value="C:motile cilium"/>
    <property type="evidence" value="ECO:0007669"/>
    <property type="project" value="TreeGrafter"/>
</dbReference>
<sequence length="124" mass="14609">MNQVNLNKDDEVEYLQFCNEATFRITTLEAMLARHKQTAPQKYMALEKKLRFDPRLAEFLQAETIQILPDIKLVLFKWCTRSLRERQKLIRRWHLNILQADAIFIAGADDGRIHFDNSMELASS</sequence>
<name>A0A448WZQ1_9PLAT</name>
<dbReference type="GO" id="GO:0048870">
    <property type="term" value="P:cell motility"/>
    <property type="evidence" value="ECO:0007669"/>
    <property type="project" value="TreeGrafter"/>
</dbReference>
<comment type="caution">
    <text evidence="2">The sequence shown here is derived from an EMBL/GenBank/DDBJ whole genome shotgun (WGS) entry which is preliminary data.</text>
</comment>
<dbReference type="EMBL" id="CAAALY010066446">
    <property type="protein sequence ID" value="VEL24194.1"/>
    <property type="molecule type" value="Genomic_DNA"/>
</dbReference>
<reference evidence="2" key="1">
    <citation type="submission" date="2018-11" db="EMBL/GenBank/DDBJ databases">
        <authorList>
            <consortium name="Pathogen Informatics"/>
        </authorList>
    </citation>
    <scope>NUCLEOTIDE SEQUENCE</scope>
</reference>
<dbReference type="InterPro" id="IPR033551">
    <property type="entry name" value="DRC7/lobo"/>
</dbReference>
<evidence type="ECO:0000259" key="1">
    <source>
        <dbReference type="Pfam" id="PF24671"/>
    </source>
</evidence>
<keyword evidence="3" id="KW-1185">Reference proteome</keyword>
<accession>A0A448WZQ1</accession>
<dbReference type="InterPro" id="IPR056292">
    <property type="entry name" value="DRC7_C"/>
</dbReference>
<dbReference type="Pfam" id="PF24671">
    <property type="entry name" value="DRC7_C"/>
    <property type="match status" value="1"/>
</dbReference>